<comment type="caution">
    <text evidence="1">The sequence shown here is derived from an EMBL/GenBank/DDBJ whole genome shotgun (WGS) entry which is preliminary data.</text>
</comment>
<dbReference type="AlphaFoldDB" id="A0A3M7REV9"/>
<dbReference type="Proteomes" id="UP000276133">
    <property type="component" value="Unassembled WGS sequence"/>
</dbReference>
<evidence type="ECO:0000313" key="1">
    <source>
        <dbReference type="EMBL" id="RNA22057.1"/>
    </source>
</evidence>
<accession>A0A3M7REV9</accession>
<protein>
    <submittedName>
        <fullName evidence="1">Uncharacterized protein</fullName>
    </submittedName>
</protein>
<dbReference type="EMBL" id="REGN01003547">
    <property type="protein sequence ID" value="RNA22057.1"/>
    <property type="molecule type" value="Genomic_DNA"/>
</dbReference>
<gene>
    <name evidence="1" type="ORF">BpHYR1_032987</name>
</gene>
<name>A0A3M7REV9_BRAPC</name>
<sequence length="65" mass="7617">MNINKIHRITNSIKRISSSHSVLVVKLMDKYKAVLSYIFAKINDVKKNSQKGQSFIYLKFLKFQI</sequence>
<reference evidence="1 2" key="1">
    <citation type="journal article" date="2018" name="Sci. Rep.">
        <title>Genomic signatures of local adaptation to the degree of environmental predictability in rotifers.</title>
        <authorList>
            <person name="Franch-Gras L."/>
            <person name="Hahn C."/>
            <person name="Garcia-Roger E.M."/>
            <person name="Carmona M.J."/>
            <person name="Serra M."/>
            <person name="Gomez A."/>
        </authorList>
    </citation>
    <scope>NUCLEOTIDE SEQUENCE [LARGE SCALE GENOMIC DNA]</scope>
    <source>
        <strain evidence="1">HYR1</strain>
    </source>
</reference>
<proteinExistence type="predicted"/>
<evidence type="ECO:0000313" key="2">
    <source>
        <dbReference type="Proteomes" id="UP000276133"/>
    </source>
</evidence>
<organism evidence="1 2">
    <name type="scientific">Brachionus plicatilis</name>
    <name type="common">Marine rotifer</name>
    <name type="synonym">Brachionus muelleri</name>
    <dbReference type="NCBI Taxonomy" id="10195"/>
    <lineage>
        <taxon>Eukaryota</taxon>
        <taxon>Metazoa</taxon>
        <taxon>Spiralia</taxon>
        <taxon>Gnathifera</taxon>
        <taxon>Rotifera</taxon>
        <taxon>Eurotatoria</taxon>
        <taxon>Monogononta</taxon>
        <taxon>Pseudotrocha</taxon>
        <taxon>Ploima</taxon>
        <taxon>Brachionidae</taxon>
        <taxon>Brachionus</taxon>
    </lineage>
</organism>
<keyword evidence="2" id="KW-1185">Reference proteome</keyword>